<dbReference type="AlphaFoldDB" id="H0UL06"/>
<dbReference type="STRING" id="885272.JonanDRAFT_0993"/>
<dbReference type="InterPro" id="IPR013551">
    <property type="entry name" value="YicC-like_C"/>
</dbReference>
<sequence length="291" mass="32959">MASSMTGFSRRSGERGWGRLSVELSSVNSRYLEVQYKSNRNLASLEPYVTNYVRSRFARGKIVVRAELHTASETVEERLDVNAVRNCYQKLASLADELGIQPPSLGDVLRLPVTADLQTSDDEPDLQSLVEETLALACDDMAAMRLTEGRALVSDISANLEEWAGLVEQLSSRWNEISGQAFDGYRQKIKETLERWDAPVDENRLVQELVILADKWDISEELSRSRSHIDQFRNLLKGEGPIGRKMDFLLQEMNREINTVGSKAASTELRWLVVDGKTLLERIREQVQNVE</sequence>
<dbReference type="Proteomes" id="UP000003806">
    <property type="component" value="Chromosome"/>
</dbReference>
<gene>
    <name evidence="8" type="ORF">JonanDRAFT_0993</name>
</gene>
<protein>
    <submittedName>
        <fullName evidence="8">TIGR00255 family protein</fullName>
    </submittedName>
</protein>
<evidence type="ECO:0000256" key="3">
    <source>
        <dbReference type="ARBA" id="ARBA00022759"/>
    </source>
</evidence>
<comment type="similarity">
    <text evidence="5">Belongs to the YicC/YloC family.</text>
</comment>
<keyword evidence="2" id="KW-0540">Nuclease</keyword>
<keyword evidence="9" id="KW-1185">Reference proteome</keyword>
<evidence type="ECO:0000313" key="8">
    <source>
        <dbReference type="EMBL" id="EHM13365.1"/>
    </source>
</evidence>
<keyword evidence="4" id="KW-0378">Hydrolase</keyword>
<dbReference type="OrthoDB" id="9771229at2"/>
<dbReference type="HOGENOM" id="CLU_076609_1_0_0"/>
<dbReference type="GO" id="GO:0004521">
    <property type="term" value="F:RNA endonuclease activity"/>
    <property type="evidence" value="ECO:0007669"/>
    <property type="project" value="InterPro"/>
</dbReference>
<evidence type="ECO:0000256" key="2">
    <source>
        <dbReference type="ARBA" id="ARBA00022722"/>
    </source>
</evidence>
<dbReference type="InterPro" id="IPR013527">
    <property type="entry name" value="YicC-like_N"/>
</dbReference>
<comment type="cofactor">
    <cofactor evidence="1">
        <name>a divalent metal cation</name>
        <dbReference type="ChEBI" id="CHEBI:60240"/>
    </cofactor>
</comment>
<dbReference type="InterPro" id="IPR005229">
    <property type="entry name" value="YicC/YloC-like"/>
</dbReference>
<dbReference type="GO" id="GO:0016787">
    <property type="term" value="F:hydrolase activity"/>
    <property type="evidence" value="ECO:0007669"/>
    <property type="project" value="UniProtKB-KW"/>
</dbReference>
<name>H0UL06_9BACT</name>
<organism evidence="8 9">
    <name type="scientific">Jonquetella anthropi DSM 22815</name>
    <dbReference type="NCBI Taxonomy" id="885272"/>
    <lineage>
        <taxon>Bacteria</taxon>
        <taxon>Thermotogati</taxon>
        <taxon>Synergistota</taxon>
        <taxon>Synergistia</taxon>
        <taxon>Synergistales</taxon>
        <taxon>Dethiosulfovibrionaceae</taxon>
        <taxon>Jonquetella</taxon>
    </lineage>
</organism>
<evidence type="ECO:0000259" key="6">
    <source>
        <dbReference type="Pfam" id="PF03755"/>
    </source>
</evidence>
<dbReference type="PANTHER" id="PTHR30636">
    <property type="entry name" value="UPF0701 PROTEIN YICC"/>
    <property type="match status" value="1"/>
</dbReference>
<dbReference type="Pfam" id="PF08340">
    <property type="entry name" value="YicC-like_C"/>
    <property type="match status" value="1"/>
</dbReference>
<feature type="domain" description="Endoribonuclease YicC-like C-terminal" evidence="7">
    <location>
        <begin position="179"/>
        <end position="291"/>
    </location>
</feature>
<evidence type="ECO:0000256" key="5">
    <source>
        <dbReference type="ARBA" id="ARBA00035648"/>
    </source>
</evidence>
<accession>H0UL06</accession>
<dbReference type="eggNOG" id="COG1561">
    <property type="taxonomic scope" value="Bacteria"/>
</dbReference>
<reference evidence="8 9" key="1">
    <citation type="submission" date="2011-11" db="EMBL/GenBank/DDBJ databases">
        <title>The Noncontiguous Finished genome of Jonquetella anthropi DSM 22815.</title>
        <authorList>
            <consortium name="US DOE Joint Genome Institute (JGI-PGF)"/>
            <person name="Lucas S."/>
            <person name="Copeland A."/>
            <person name="Lapidus A."/>
            <person name="Glavina del Rio T."/>
            <person name="Dalin E."/>
            <person name="Tice H."/>
            <person name="Bruce D."/>
            <person name="Goodwin L."/>
            <person name="Pitluck S."/>
            <person name="Peters L."/>
            <person name="Mikhailova N."/>
            <person name="Held B."/>
            <person name="Kyrpides N."/>
            <person name="Mavromatis K."/>
            <person name="Ivanova N."/>
            <person name="Markowitz V."/>
            <person name="Cheng J.-F."/>
            <person name="Hugenholtz P."/>
            <person name="Woyke T."/>
            <person name="Wu D."/>
            <person name="Gronow S."/>
            <person name="Wellnitz S."/>
            <person name="Brambilla E."/>
            <person name="Klenk H.-P."/>
            <person name="Eisen J.A."/>
        </authorList>
    </citation>
    <scope>NUCLEOTIDE SEQUENCE [LARGE SCALE GENOMIC DNA]</scope>
    <source>
        <strain evidence="8 9">DSM 22815</strain>
    </source>
</reference>
<dbReference type="NCBIfam" id="TIGR00255">
    <property type="entry name" value="YicC/YloC family endoribonuclease"/>
    <property type="match status" value="1"/>
</dbReference>
<evidence type="ECO:0000256" key="4">
    <source>
        <dbReference type="ARBA" id="ARBA00022801"/>
    </source>
</evidence>
<evidence type="ECO:0000313" key="9">
    <source>
        <dbReference type="Proteomes" id="UP000003806"/>
    </source>
</evidence>
<dbReference type="EMBL" id="CM001376">
    <property type="protein sequence ID" value="EHM13365.1"/>
    <property type="molecule type" value="Genomic_DNA"/>
</dbReference>
<dbReference type="Pfam" id="PF03755">
    <property type="entry name" value="YicC-like_N"/>
    <property type="match status" value="1"/>
</dbReference>
<evidence type="ECO:0000259" key="7">
    <source>
        <dbReference type="Pfam" id="PF08340"/>
    </source>
</evidence>
<proteinExistence type="inferred from homology"/>
<dbReference type="PANTHER" id="PTHR30636:SF3">
    <property type="entry name" value="UPF0701 PROTEIN YICC"/>
    <property type="match status" value="1"/>
</dbReference>
<keyword evidence="3" id="KW-0255">Endonuclease</keyword>
<evidence type="ECO:0000256" key="1">
    <source>
        <dbReference type="ARBA" id="ARBA00001968"/>
    </source>
</evidence>
<feature type="domain" description="Endoribonuclease YicC-like N-terminal" evidence="6">
    <location>
        <begin position="3"/>
        <end position="152"/>
    </location>
</feature>
<dbReference type="RefSeq" id="WP_008521434.1">
    <property type="nucleotide sequence ID" value="NZ_CM001376.1"/>
</dbReference>